<reference evidence="9" key="1">
    <citation type="submission" date="2020-12" db="EMBL/GenBank/DDBJ databases">
        <title>Metabolic potential, ecology and presence of endohyphal bacteria is reflected in genomic diversity of Mucoromycotina.</title>
        <authorList>
            <person name="Muszewska A."/>
            <person name="Okrasinska A."/>
            <person name="Steczkiewicz K."/>
            <person name="Drgas O."/>
            <person name="Orlowska M."/>
            <person name="Perlinska-Lenart U."/>
            <person name="Aleksandrzak-Piekarczyk T."/>
            <person name="Szatraj K."/>
            <person name="Zielenkiewicz U."/>
            <person name="Pilsyk S."/>
            <person name="Malc E."/>
            <person name="Mieczkowski P."/>
            <person name="Kruszewska J.S."/>
            <person name="Biernat P."/>
            <person name="Pawlowska J."/>
        </authorList>
    </citation>
    <scope>NUCLEOTIDE SEQUENCE</scope>
    <source>
        <strain evidence="9">WA0000017839</strain>
    </source>
</reference>
<dbReference type="InterPro" id="IPR013087">
    <property type="entry name" value="Znf_C2H2_type"/>
</dbReference>
<dbReference type="FunFam" id="3.30.160.60:FF:001498">
    <property type="entry name" value="Zinc finger protein 404"/>
    <property type="match status" value="1"/>
</dbReference>
<keyword evidence="5" id="KW-0862">Zinc</keyword>
<keyword evidence="6" id="KW-0539">Nucleus</keyword>
<dbReference type="SMART" id="SM00355">
    <property type="entry name" value="ZnF_C2H2"/>
    <property type="match status" value="2"/>
</dbReference>
<dbReference type="FunFam" id="3.30.160.60:FF:000100">
    <property type="entry name" value="Zinc finger 45-like"/>
    <property type="match status" value="1"/>
</dbReference>
<evidence type="ECO:0000256" key="6">
    <source>
        <dbReference type="ARBA" id="ARBA00023242"/>
    </source>
</evidence>
<dbReference type="Pfam" id="PF00096">
    <property type="entry name" value="zf-C2H2"/>
    <property type="match status" value="1"/>
</dbReference>
<evidence type="ECO:0000256" key="4">
    <source>
        <dbReference type="ARBA" id="ARBA00022771"/>
    </source>
</evidence>
<keyword evidence="2" id="KW-0479">Metal-binding</keyword>
<keyword evidence="3" id="KW-0677">Repeat</keyword>
<dbReference type="Proteomes" id="UP000603453">
    <property type="component" value="Unassembled WGS sequence"/>
</dbReference>
<evidence type="ECO:0000256" key="1">
    <source>
        <dbReference type="ARBA" id="ARBA00004123"/>
    </source>
</evidence>
<organism evidence="9 10">
    <name type="scientific">Mucor saturninus</name>
    <dbReference type="NCBI Taxonomy" id="64648"/>
    <lineage>
        <taxon>Eukaryota</taxon>
        <taxon>Fungi</taxon>
        <taxon>Fungi incertae sedis</taxon>
        <taxon>Mucoromycota</taxon>
        <taxon>Mucoromycotina</taxon>
        <taxon>Mucoromycetes</taxon>
        <taxon>Mucorales</taxon>
        <taxon>Mucorineae</taxon>
        <taxon>Mucoraceae</taxon>
        <taxon>Mucor</taxon>
    </lineage>
</organism>
<dbReference type="GO" id="GO:0005634">
    <property type="term" value="C:nucleus"/>
    <property type="evidence" value="ECO:0007669"/>
    <property type="project" value="UniProtKB-SubCell"/>
</dbReference>
<dbReference type="EMBL" id="JAEPRD010000116">
    <property type="protein sequence ID" value="KAG2198137.1"/>
    <property type="molecule type" value="Genomic_DNA"/>
</dbReference>
<gene>
    <name evidence="9" type="ORF">INT47_001535</name>
</gene>
<dbReference type="AlphaFoldDB" id="A0A8H7QSV9"/>
<comment type="caution">
    <text evidence="9">The sequence shown here is derived from an EMBL/GenBank/DDBJ whole genome shotgun (WGS) entry which is preliminary data.</text>
</comment>
<evidence type="ECO:0000256" key="3">
    <source>
        <dbReference type="ARBA" id="ARBA00022737"/>
    </source>
</evidence>
<dbReference type="PROSITE" id="PS50157">
    <property type="entry name" value="ZINC_FINGER_C2H2_2"/>
    <property type="match status" value="1"/>
</dbReference>
<evidence type="ECO:0000256" key="2">
    <source>
        <dbReference type="ARBA" id="ARBA00022723"/>
    </source>
</evidence>
<dbReference type="InterPro" id="IPR036236">
    <property type="entry name" value="Znf_C2H2_sf"/>
</dbReference>
<evidence type="ECO:0000313" key="10">
    <source>
        <dbReference type="Proteomes" id="UP000603453"/>
    </source>
</evidence>
<feature type="domain" description="C2H2-type" evidence="8">
    <location>
        <begin position="65"/>
        <end position="92"/>
    </location>
</feature>
<dbReference type="PANTHER" id="PTHR23235">
    <property type="entry name" value="KRUEPPEL-LIKE TRANSCRIPTION FACTOR"/>
    <property type="match status" value="1"/>
</dbReference>
<evidence type="ECO:0000259" key="8">
    <source>
        <dbReference type="PROSITE" id="PS50157"/>
    </source>
</evidence>
<evidence type="ECO:0000256" key="7">
    <source>
        <dbReference type="PROSITE-ProRule" id="PRU00042"/>
    </source>
</evidence>
<name>A0A8H7QSV9_9FUNG</name>
<protein>
    <recommendedName>
        <fullName evidence="8">C2H2-type domain-containing protein</fullName>
    </recommendedName>
</protein>
<dbReference type="GO" id="GO:0008270">
    <property type="term" value="F:zinc ion binding"/>
    <property type="evidence" value="ECO:0007669"/>
    <property type="project" value="UniProtKB-KW"/>
</dbReference>
<dbReference type="PANTHER" id="PTHR23235:SF120">
    <property type="entry name" value="KRUPPEL-LIKE FACTOR 15"/>
    <property type="match status" value="1"/>
</dbReference>
<comment type="subcellular location">
    <subcellularLocation>
        <location evidence="1">Nucleus</location>
    </subcellularLocation>
</comment>
<keyword evidence="4 7" id="KW-0863">Zinc-finger</keyword>
<dbReference type="Gene3D" id="3.30.160.60">
    <property type="entry name" value="Classic Zinc Finger"/>
    <property type="match status" value="2"/>
</dbReference>
<dbReference type="GO" id="GO:0000978">
    <property type="term" value="F:RNA polymerase II cis-regulatory region sequence-specific DNA binding"/>
    <property type="evidence" value="ECO:0007669"/>
    <property type="project" value="TreeGrafter"/>
</dbReference>
<dbReference type="OrthoDB" id="8922241at2759"/>
<keyword evidence="10" id="KW-1185">Reference proteome</keyword>
<dbReference type="SUPFAM" id="SSF57667">
    <property type="entry name" value="beta-beta-alpha zinc fingers"/>
    <property type="match status" value="1"/>
</dbReference>
<dbReference type="GO" id="GO:0000981">
    <property type="term" value="F:DNA-binding transcription factor activity, RNA polymerase II-specific"/>
    <property type="evidence" value="ECO:0007669"/>
    <property type="project" value="TreeGrafter"/>
</dbReference>
<evidence type="ECO:0000256" key="5">
    <source>
        <dbReference type="ARBA" id="ARBA00022833"/>
    </source>
</evidence>
<proteinExistence type="predicted"/>
<evidence type="ECO:0000313" key="9">
    <source>
        <dbReference type="EMBL" id="KAG2198137.1"/>
    </source>
</evidence>
<dbReference type="PROSITE" id="PS00028">
    <property type="entry name" value="ZINC_FINGER_C2H2_1"/>
    <property type="match status" value="1"/>
</dbReference>
<sequence length="135" mass="16046">MAYMEFDTLLDNNLIDFDELTVVAKVESVDNFWDDYPFLHEQEFMEMCPHSPSSTESSFEAYRPYACSYCSRAFTRRHDLQRHTRIHTGVKPYGCPCCQKSFSRSDARRRHFLSDPLCGKHTQVIQINQMRRRKH</sequence>
<accession>A0A8H7QSV9</accession>